<dbReference type="eggNOG" id="ENOG502SSM3">
    <property type="taxonomic scope" value="Eukaryota"/>
</dbReference>
<organism evidence="3 4">
    <name type="scientific">Fusarium vanettenii (strain ATCC MYA-4622 / CBS 123669 / FGSC 9596 / NRRL 45880 / 77-13-4)</name>
    <name type="common">Fusarium solani subsp. pisi</name>
    <dbReference type="NCBI Taxonomy" id="660122"/>
    <lineage>
        <taxon>Eukaryota</taxon>
        <taxon>Fungi</taxon>
        <taxon>Dikarya</taxon>
        <taxon>Ascomycota</taxon>
        <taxon>Pezizomycotina</taxon>
        <taxon>Sordariomycetes</taxon>
        <taxon>Hypocreomycetidae</taxon>
        <taxon>Hypocreales</taxon>
        <taxon>Nectriaceae</taxon>
        <taxon>Fusarium</taxon>
        <taxon>Fusarium solani species complex</taxon>
        <taxon>Fusarium vanettenii</taxon>
    </lineage>
</organism>
<protein>
    <recommendedName>
        <fullName evidence="5">Infection structure specific protein</fullName>
    </recommendedName>
</protein>
<feature type="region of interest" description="Disordered" evidence="1">
    <location>
        <begin position="133"/>
        <end position="163"/>
    </location>
</feature>
<evidence type="ECO:0000256" key="2">
    <source>
        <dbReference type="SAM" id="SignalP"/>
    </source>
</evidence>
<feature type="chain" id="PRO_5012768085" description="Infection structure specific protein" evidence="2">
    <location>
        <begin position="16"/>
        <end position="199"/>
    </location>
</feature>
<dbReference type="KEGG" id="nhe:NECHADRAFT_84292"/>
<accession>C7Z092</accession>
<sequence>MRFYQLLAVATAVAAAPAPEGGLDERDLQECYKVATSMLPKLTEVPTPDASLSSWIVRQTDLVTQTDECVIPHVTGDMAKEYSSYASELSSWYGEQVKGYSSLLEACSDVPEIQSQIESITADATMCSSMRWASETGSASSSDSKESGSASSDSKDDDDNAANSAPIKVGMAAAVAVVAGVFVGSSSDWRLAGVLLRLE</sequence>
<feature type="compositionally biased region" description="Low complexity" evidence="1">
    <location>
        <begin position="133"/>
        <end position="152"/>
    </location>
</feature>
<keyword evidence="4" id="KW-1185">Reference proteome</keyword>
<evidence type="ECO:0000313" key="3">
    <source>
        <dbReference type="EMBL" id="EEU42747.1"/>
    </source>
</evidence>
<keyword evidence="2" id="KW-0732">Signal</keyword>
<reference evidence="3 4" key="1">
    <citation type="journal article" date="2009" name="PLoS Genet.">
        <title>The genome of Nectria haematococca: contribution of supernumerary chromosomes to gene expansion.</title>
        <authorList>
            <person name="Coleman J.J."/>
            <person name="Rounsley S.D."/>
            <person name="Rodriguez-Carres M."/>
            <person name="Kuo A."/>
            <person name="Wasmann C.C."/>
            <person name="Grimwood J."/>
            <person name="Schmutz J."/>
            <person name="Taga M."/>
            <person name="White G.J."/>
            <person name="Zhou S."/>
            <person name="Schwartz D.C."/>
            <person name="Freitag M."/>
            <person name="Ma L.J."/>
            <person name="Danchin E.G."/>
            <person name="Henrissat B."/>
            <person name="Coutinho P.M."/>
            <person name="Nelson D.R."/>
            <person name="Straney D."/>
            <person name="Napoli C.A."/>
            <person name="Barker B.M."/>
            <person name="Gribskov M."/>
            <person name="Rep M."/>
            <person name="Kroken S."/>
            <person name="Molnar I."/>
            <person name="Rensing C."/>
            <person name="Kennell J.C."/>
            <person name="Zamora J."/>
            <person name="Farman M.L."/>
            <person name="Selker E.U."/>
            <person name="Salamov A."/>
            <person name="Shapiro H."/>
            <person name="Pangilinan J."/>
            <person name="Lindquist E."/>
            <person name="Lamers C."/>
            <person name="Grigoriev I.V."/>
            <person name="Geiser D.M."/>
            <person name="Covert S.F."/>
            <person name="Temporini E."/>
            <person name="Vanetten H.D."/>
        </authorList>
    </citation>
    <scope>NUCLEOTIDE SEQUENCE [LARGE SCALE GENOMIC DNA]</scope>
    <source>
        <strain evidence="4">ATCC MYA-4622 / CBS 123669 / FGSC 9596 / NRRL 45880 / 77-13-4</strain>
    </source>
</reference>
<dbReference type="OrthoDB" id="4845881at2759"/>
<dbReference type="RefSeq" id="XP_003048460.1">
    <property type="nucleotide sequence ID" value="XM_003048414.1"/>
</dbReference>
<dbReference type="HOGENOM" id="CLU_091752_0_0_1"/>
<evidence type="ECO:0008006" key="5">
    <source>
        <dbReference type="Google" id="ProtNLM"/>
    </source>
</evidence>
<gene>
    <name evidence="3" type="ORF">NECHADRAFT_84292</name>
</gene>
<proteinExistence type="predicted"/>
<dbReference type="EMBL" id="GG698904">
    <property type="protein sequence ID" value="EEU42747.1"/>
    <property type="molecule type" value="Genomic_DNA"/>
</dbReference>
<name>C7Z092_FUSV7</name>
<dbReference type="AlphaFoldDB" id="C7Z092"/>
<dbReference type="InParanoid" id="C7Z092"/>
<dbReference type="Proteomes" id="UP000005206">
    <property type="component" value="Chromosome 8"/>
</dbReference>
<evidence type="ECO:0000256" key="1">
    <source>
        <dbReference type="SAM" id="MobiDB-lite"/>
    </source>
</evidence>
<dbReference type="OMA" id="FTNSCEF"/>
<dbReference type="VEuPathDB" id="FungiDB:NECHADRAFT_84292"/>
<dbReference type="GeneID" id="9667719"/>
<evidence type="ECO:0000313" key="4">
    <source>
        <dbReference type="Proteomes" id="UP000005206"/>
    </source>
</evidence>
<feature type="signal peptide" evidence="2">
    <location>
        <begin position="1"/>
        <end position="15"/>
    </location>
</feature>